<gene>
    <name evidence="1" type="ORF">BDK51DRAFT_29047</name>
</gene>
<reference evidence="2" key="1">
    <citation type="journal article" date="2018" name="Nat. Microbiol.">
        <title>Leveraging single-cell genomics to expand the fungal tree of life.</title>
        <authorList>
            <person name="Ahrendt S.R."/>
            <person name="Quandt C.A."/>
            <person name="Ciobanu D."/>
            <person name="Clum A."/>
            <person name="Salamov A."/>
            <person name="Andreopoulos B."/>
            <person name="Cheng J.F."/>
            <person name="Woyke T."/>
            <person name="Pelin A."/>
            <person name="Henrissat B."/>
            <person name="Reynolds N.K."/>
            <person name="Benny G.L."/>
            <person name="Smith M.E."/>
            <person name="James T.Y."/>
            <person name="Grigoriev I.V."/>
        </authorList>
    </citation>
    <scope>NUCLEOTIDE SEQUENCE [LARGE SCALE GENOMIC DNA]</scope>
</reference>
<dbReference type="Proteomes" id="UP000269721">
    <property type="component" value="Unassembled WGS sequence"/>
</dbReference>
<evidence type="ECO:0000313" key="2">
    <source>
        <dbReference type="Proteomes" id="UP000269721"/>
    </source>
</evidence>
<accession>A0A4P9WBI6</accession>
<keyword evidence="2" id="KW-1185">Reference proteome</keyword>
<name>A0A4P9WBI6_9FUNG</name>
<evidence type="ECO:0000313" key="1">
    <source>
        <dbReference type="EMBL" id="RKO89991.1"/>
    </source>
</evidence>
<dbReference type="AlphaFoldDB" id="A0A4P9WBI6"/>
<organism evidence="1 2">
    <name type="scientific">Blyttiomyces helicus</name>
    <dbReference type="NCBI Taxonomy" id="388810"/>
    <lineage>
        <taxon>Eukaryota</taxon>
        <taxon>Fungi</taxon>
        <taxon>Fungi incertae sedis</taxon>
        <taxon>Chytridiomycota</taxon>
        <taxon>Chytridiomycota incertae sedis</taxon>
        <taxon>Chytridiomycetes</taxon>
        <taxon>Chytridiomycetes incertae sedis</taxon>
        <taxon>Blyttiomyces</taxon>
    </lineage>
</organism>
<protein>
    <submittedName>
        <fullName evidence="1">Uncharacterized protein</fullName>
    </submittedName>
</protein>
<proteinExistence type="predicted"/>
<sequence length="246" mass="27031">MFLLPCETGTCESARMVIDVTIAAFRDLEQQLHPIPARQGLPEEAADGDAEIGGAVVSGGGGPSRPTPALNEVVLPVVMLSARPMRVSDQRALLLACCCSSKAWYHPAHAALLAEIQIREDALSPHRTRATVPCYRNQTAVRRQFAESTSALGALDLLAGTHTTAKPWPSRDASASPSQCSQMFAYSRLQDTVIWIFETTPHELSSLDTRQWVAIEQWRDIGRRLPEETRFLRHMQGSGPPYENSL</sequence>
<dbReference type="EMBL" id="KZ995780">
    <property type="protein sequence ID" value="RKO89991.1"/>
    <property type="molecule type" value="Genomic_DNA"/>
</dbReference>